<sequence>MKRKATAKAPAARPGAIAAPLLGDGAPSLLPGGILLQSTGAARQIAPKWVVIAVAAGCKDPRSRNQCNVPALRQSAAHDFAPTLLTRLRELGRRQARP</sequence>
<name>A0AAU7JNZ3_9HYPH</name>
<reference evidence="1" key="1">
    <citation type="submission" date="2024-05" db="EMBL/GenBank/DDBJ databases">
        <authorList>
            <person name="Kim S."/>
            <person name="Heo J."/>
            <person name="Choi H."/>
            <person name="Choi Y."/>
            <person name="Kwon S.-W."/>
            <person name="Kim Y."/>
        </authorList>
    </citation>
    <scope>NUCLEOTIDE SEQUENCE</scope>
    <source>
        <strain evidence="1">KACC 23698</strain>
    </source>
</reference>
<dbReference type="AlphaFoldDB" id="A0AAU7JNZ3"/>
<proteinExistence type="predicted"/>
<accession>A0AAU7JNZ3</accession>
<evidence type="ECO:0000313" key="1">
    <source>
        <dbReference type="EMBL" id="XBO41900.1"/>
    </source>
</evidence>
<dbReference type="RefSeq" id="WP_406858730.1">
    <property type="nucleotide sequence ID" value="NZ_CP157484.1"/>
</dbReference>
<organism evidence="1">
    <name type="scientific">Alsobacter sp. KACC 23698</name>
    <dbReference type="NCBI Taxonomy" id="3149229"/>
    <lineage>
        <taxon>Bacteria</taxon>
        <taxon>Pseudomonadati</taxon>
        <taxon>Pseudomonadota</taxon>
        <taxon>Alphaproteobacteria</taxon>
        <taxon>Hyphomicrobiales</taxon>
        <taxon>Alsobacteraceae</taxon>
        <taxon>Alsobacter</taxon>
    </lineage>
</organism>
<protein>
    <submittedName>
        <fullName evidence="1">Uncharacterized protein</fullName>
    </submittedName>
</protein>
<dbReference type="EMBL" id="CP157484">
    <property type="protein sequence ID" value="XBO41900.1"/>
    <property type="molecule type" value="Genomic_DNA"/>
</dbReference>
<gene>
    <name evidence="1" type="ORF">ABEG18_10645</name>
</gene>